<feature type="compositionally biased region" description="Acidic residues" evidence="3">
    <location>
        <begin position="799"/>
        <end position="809"/>
    </location>
</feature>
<dbReference type="EMBL" id="KU998240">
    <property type="protein sequence ID" value="ANA85782.1"/>
    <property type="molecule type" value="Genomic_DNA"/>
</dbReference>
<dbReference type="InterPro" id="IPR006141">
    <property type="entry name" value="Intein_N"/>
</dbReference>
<evidence type="ECO:0000256" key="2">
    <source>
        <dbReference type="ARBA" id="ARBA00023000"/>
    </source>
</evidence>
<evidence type="ECO:0000256" key="3">
    <source>
        <dbReference type="SAM" id="MobiDB-lite"/>
    </source>
</evidence>
<keyword evidence="2" id="KW-0651">Protein splicing</keyword>
<dbReference type="InterPro" id="IPR003587">
    <property type="entry name" value="Hint_dom_N"/>
</dbReference>
<feature type="domain" description="Hint" evidence="4">
    <location>
        <begin position="304"/>
        <end position="415"/>
    </location>
</feature>
<feature type="region of interest" description="Disordered" evidence="3">
    <location>
        <begin position="789"/>
        <end position="837"/>
    </location>
</feature>
<evidence type="ECO:0000313" key="6">
    <source>
        <dbReference type="Proteomes" id="UP000203182"/>
    </source>
</evidence>
<dbReference type="KEGG" id="vg:28801366"/>
<proteinExistence type="predicted"/>
<dbReference type="Gene3D" id="2.170.16.10">
    <property type="entry name" value="Hedgehog/Intein (Hint) domain"/>
    <property type="match status" value="1"/>
</dbReference>
<feature type="compositionally biased region" description="Basic and acidic residues" evidence="3">
    <location>
        <begin position="812"/>
        <end position="829"/>
    </location>
</feature>
<dbReference type="InterPro" id="IPR009279">
    <property type="entry name" value="Portal_Mu"/>
</dbReference>
<sequence>MNAGLLGPNGQPMEKYLEHAGRPKNPKPVVGDAFADWGGMSRDFIHLPGGGVIGFDTSKLGIKDFRRMREHYQIGSSLHVLTFMLHQLDWRVECDDPKVAAWCTVNLEAIWTRLVRAMSTAFAFGFSANAVEWENDSNEGKLRLNKIKDLVPEECEVSWKYVDSAIKPNGNVAAPKVPIFDGISKRGTSYKIPVENSLWYPLLMENGDYRGRQLLRAAFQPWFFSTLIHLYQNKYFERFGEPVPIGRAPYNDKVTKDGKTVYGYDLMATILSNIRSRSAVVLPNSRSKEGMNDQPEYDYQVEYLECVDTETEILTRRGWKRYNEVSVGDEVMTLNNDLGVSEWQPIQKMNVHEAKDRTMLSMEGASHSSLTTENHRWPTRYTTSQVKGGKKFTSDYRRFRHSSDLTLGDRIPLCAPPVDLPTEQKYTDAFVQLVAWFWTEGWINQKTKNYGTITQRRHPEMIRAVLKSLYGDPVEKFDRNNYAIKSPQWRESSKWTENSGEEIREFHLNHTIMQELKGVMDTNKIVSYEFLNSLTESQLAAYLRTSLVYADGNHTVRQDSLMQKSREAAERFQYACTLYGIATTLYHQKPDARFPNDTGMWVVSIRRKEYFNPRQASQSHRGGRFKSEWVDYSGIVWCPTTANATWLARRNGTVYFTGNSQMRGADFERYLTRLDEEMSLALFTPLLLLRTADAGGFNQGVAHTQVYLWMLNAVAGDMAEYIDKYVLRYMAIYNFGPKAKLPRIRFRKLGTAQQETLRAIVQAMIGKGQVKPDVTELGQHIGLTLEEIEEVTEPGPDPDAVDEDDEELGDNGNKDGRVGRPERLKDQDGIKPGSTTKQISARIAEQIKRAYKRNDLLDWKPAPGFHRQLTGELQAMGHMDARRAASVFNDTVIGVLSESAKLDWSSAEEFIAYAEGIINAEGEKLYASA</sequence>
<dbReference type="Pfam" id="PF06074">
    <property type="entry name" value="Portal_Mu"/>
    <property type="match status" value="2"/>
</dbReference>
<dbReference type="InterPro" id="IPR036844">
    <property type="entry name" value="Hint_dom_sf"/>
</dbReference>
<evidence type="ECO:0000256" key="1">
    <source>
        <dbReference type="ARBA" id="ARBA00022813"/>
    </source>
</evidence>
<dbReference type="Proteomes" id="UP000203182">
    <property type="component" value="Segment"/>
</dbReference>
<gene>
    <name evidence="5" type="primary">8</name>
    <name evidence="5" type="ORF">PBI_WOES_8</name>
</gene>
<dbReference type="GO" id="GO:0016539">
    <property type="term" value="P:intein-mediated protein splicing"/>
    <property type="evidence" value="ECO:0007669"/>
    <property type="project" value="InterPro"/>
</dbReference>
<evidence type="ECO:0000259" key="4">
    <source>
        <dbReference type="SMART" id="SM00306"/>
    </source>
</evidence>
<dbReference type="PROSITE" id="PS50817">
    <property type="entry name" value="INTEIN_N_TER"/>
    <property type="match status" value="1"/>
</dbReference>
<keyword evidence="1" id="KW-0068">Autocatalytic cleavage</keyword>
<dbReference type="Gene3D" id="3.10.28.10">
    <property type="entry name" value="Homing endonucleases"/>
    <property type="match status" value="1"/>
</dbReference>
<keyword evidence="6" id="KW-1185">Reference proteome</keyword>
<dbReference type="InterPro" id="IPR027434">
    <property type="entry name" value="Homing_endonucl"/>
</dbReference>
<dbReference type="SMART" id="SM00306">
    <property type="entry name" value="HintN"/>
    <property type="match status" value="1"/>
</dbReference>
<protein>
    <submittedName>
        <fullName evidence="5">Portal protein</fullName>
    </submittedName>
</protein>
<evidence type="ECO:0000313" key="5">
    <source>
        <dbReference type="EMBL" id="ANA85782.1"/>
    </source>
</evidence>
<dbReference type="GeneID" id="28801366"/>
<accession>A0A160DDJ3</accession>
<name>A0A160DDJ3_9CAUD</name>
<dbReference type="SUPFAM" id="SSF51294">
    <property type="entry name" value="Hedgehog/intein (Hint) domain"/>
    <property type="match status" value="1"/>
</dbReference>
<dbReference type="OrthoDB" id="2733at10239"/>
<organism evidence="5 6">
    <name type="scientific">Gordonia phage Woes</name>
    <dbReference type="NCBI Taxonomy" id="1838084"/>
    <lineage>
        <taxon>Viruses</taxon>
        <taxon>Duplodnaviria</taxon>
        <taxon>Heunggongvirae</taxon>
        <taxon>Uroviricota</taxon>
        <taxon>Caudoviricetes</taxon>
        <taxon>Woesvirus</taxon>
        <taxon>Woesvirus woes</taxon>
    </lineage>
</organism>
<dbReference type="RefSeq" id="YP_009273399.1">
    <property type="nucleotide sequence ID" value="NC_030905.1"/>
</dbReference>
<reference evidence="6" key="1">
    <citation type="submission" date="2016-03" db="EMBL/GenBank/DDBJ databases">
        <authorList>
            <person name="Ploux O."/>
        </authorList>
    </citation>
    <scope>NUCLEOTIDE SEQUENCE [LARGE SCALE GENOMIC DNA]</scope>
</reference>